<dbReference type="OrthoDB" id="2820357at2"/>
<evidence type="ECO:0000256" key="1">
    <source>
        <dbReference type="SAM" id="SignalP"/>
    </source>
</evidence>
<keyword evidence="1" id="KW-0732">Signal</keyword>
<dbReference type="Proteomes" id="UP000257143">
    <property type="component" value="Unassembled WGS sequence"/>
</dbReference>
<name>A0A3D8Q4C8_9BACI</name>
<protein>
    <submittedName>
        <fullName evidence="2">Uncharacterized protein</fullName>
    </submittedName>
</protein>
<evidence type="ECO:0000313" key="3">
    <source>
        <dbReference type="Proteomes" id="UP000257143"/>
    </source>
</evidence>
<gene>
    <name evidence="2" type="ORF">CWR48_01000</name>
</gene>
<keyword evidence="3" id="KW-1185">Reference proteome</keyword>
<evidence type="ECO:0000313" key="2">
    <source>
        <dbReference type="EMBL" id="RDW22315.1"/>
    </source>
</evidence>
<accession>A0A3D8Q4C8</accession>
<feature type="chain" id="PRO_5039084523" evidence="1">
    <location>
        <begin position="23"/>
        <end position="294"/>
    </location>
</feature>
<organism evidence="2 3">
    <name type="scientific">Oceanobacillus arenosus</name>
    <dbReference type="NCBI Taxonomy" id="1229153"/>
    <lineage>
        <taxon>Bacteria</taxon>
        <taxon>Bacillati</taxon>
        <taxon>Bacillota</taxon>
        <taxon>Bacilli</taxon>
        <taxon>Bacillales</taxon>
        <taxon>Bacillaceae</taxon>
        <taxon>Oceanobacillus</taxon>
    </lineage>
</organism>
<dbReference type="EMBL" id="PIOC01000001">
    <property type="protein sequence ID" value="RDW22315.1"/>
    <property type="molecule type" value="Genomic_DNA"/>
</dbReference>
<comment type="caution">
    <text evidence="2">The sequence shown here is derived from an EMBL/GenBank/DDBJ whole genome shotgun (WGS) entry which is preliminary data.</text>
</comment>
<dbReference type="RefSeq" id="WP_115771173.1">
    <property type="nucleotide sequence ID" value="NZ_PIOC01000001.1"/>
</dbReference>
<feature type="signal peptide" evidence="1">
    <location>
        <begin position="1"/>
        <end position="22"/>
    </location>
</feature>
<reference evidence="3" key="1">
    <citation type="submission" date="2017-11" db="EMBL/GenBank/DDBJ databases">
        <authorList>
            <person name="Zhu W."/>
        </authorList>
    </citation>
    <scope>NUCLEOTIDE SEQUENCE [LARGE SCALE GENOMIC DNA]</scope>
    <source>
        <strain evidence="3">CAU 1183</strain>
    </source>
</reference>
<sequence>MNFKVLSAVGISGLLMAGGVMTATVSASSSGYDLFKTSVTNMQHLDSFTANVQASLSDNGNEIYQISSVSQMDLKGDQSRSSVSINNGSASKKLELYSNDHQDIFKSNVDEKYYVEQDSGEEHAEVEGEEKEQISPQMQKDIEGIFDSLTKNYQDSIDTKKLANGNTELQLSLSKNEIPAVGQASISFLLKNMDQQGQDLESDDFGGALKLDELIPELPQLTSNIMVSKIDLFGEVNTDQYLVGQKADIYVTGKDVNGTSHELVLHLTNKLDNIDSTNVSGIDLSGEKVVNVKD</sequence>
<dbReference type="AlphaFoldDB" id="A0A3D8Q4C8"/>
<proteinExistence type="predicted"/>